<dbReference type="AlphaFoldDB" id="A0A8S9ZEP9"/>
<evidence type="ECO:0000313" key="2">
    <source>
        <dbReference type="Proteomes" id="UP000605970"/>
    </source>
</evidence>
<accession>A0A8S9ZEP9</accession>
<name>A0A8S9ZEP9_9BILA</name>
<evidence type="ECO:0000313" key="1">
    <source>
        <dbReference type="EMBL" id="KAF7630958.1"/>
    </source>
</evidence>
<organism evidence="1 2">
    <name type="scientific">Meloidogyne graminicola</name>
    <dbReference type="NCBI Taxonomy" id="189291"/>
    <lineage>
        <taxon>Eukaryota</taxon>
        <taxon>Metazoa</taxon>
        <taxon>Ecdysozoa</taxon>
        <taxon>Nematoda</taxon>
        <taxon>Chromadorea</taxon>
        <taxon>Rhabditida</taxon>
        <taxon>Tylenchina</taxon>
        <taxon>Tylenchomorpha</taxon>
        <taxon>Tylenchoidea</taxon>
        <taxon>Meloidogynidae</taxon>
        <taxon>Meloidogyninae</taxon>
        <taxon>Meloidogyne</taxon>
    </lineage>
</organism>
<dbReference type="OrthoDB" id="10681368at2759"/>
<reference evidence="1" key="1">
    <citation type="journal article" date="2020" name="Ecol. Evol.">
        <title>Genome structure and content of the rice root-knot nematode (Meloidogyne graminicola).</title>
        <authorList>
            <person name="Phan N.T."/>
            <person name="Danchin E.G.J."/>
            <person name="Klopp C."/>
            <person name="Perfus-Barbeoch L."/>
            <person name="Kozlowski D.K."/>
            <person name="Koutsovoulos G.D."/>
            <person name="Lopez-Roques C."/>
            <person name="Bouchez O."/>
            <person name="Zahm M."/>
            <person name="Besnard G."/>
            <person name="Bellafiore S."/>
        </authorList>
    </citation>
    <scope>NUCLEOTIDE SEQUENCE</scope>
    <source>
        <strain evidence="1">VN-18</strain>
    </source>
</reference>
<dbReference type="EMBL" id="JABEBT010000123">
    <property type="protein sequence ID" value="KAF7630958.1"/>
    <property type="molecule type" value="Genomic_DNA"/>
</dbReference>
<protein>
    <submittedName>
        <fullName evidence="1">Uncharacterized protein</fullName>
    </submittedName>
</protein>
<gene>
    <name evidence="1" type="ORF">Mgra_00008788</name>
</gene>
<sequence length="89" mass="10325">MEETFLVDQSCLFKLDQQKLDAIVELKSTTAPNYLDPITARNIAFASSKCINGKAFVLVLRTREETVFYNKINLKLKYQKINLKLKIRK</sequence>
<keyword evidence="2" id="KW-1185">Reference proteome</keyword>
<dbReference type="Proteomes" id="UP000605970">
    <property type="component" value="Unassembled WGS sequence"/>
</dbReference>
<comment type="caution">
    <text evidence="1">The sequence shown here is derived from an EMBL/GenBank/DDBJ whole genome shotgun (WGS) entry which is preliminary data.</text>
</comment>
<proteinExistence type="predicted"/>